<keyword evidence="2" id="KW-0472">Membrane</keyword>
<protein>
    <submittedName>
        <fullName evidence="3">DUF4233 domain-containing protein</fullName>
    </submittedName>
</protein>
<keyword evidence="2" id="KW-1133">Transmembrane helix</keyword>
<dbReference type="InterPro" id="IPR025327">
    <property type="entry name" value="DUF4233"/>
</dbReference>
<feature type="transmembrane region" description="Helical" evidence="2">
    <location>
        <begin position="69"/>
        <end position="91"/>
    </location>
</feature>
<evidence type="ECO:0000313" key="3">
    <source>
        <dbReference type="EMBL" id="MRG58480.1"/>
    </source>
</evidence>
<keyword evidence="2" id="KW-0812">Transmembrane</keyword>
<evidence type="ECO:0000256" key="2">
    <source>
        <dbReference type="SAM" id="Phobius"/>
    </source>
</evidence>
<dbReference type="AlphaFoldDB" id="A0A6I2F6I7"/>
<dbReference type="Proteomes" id="UP000431080">
    <property type="component" value="Unassembled WGS sequence"/>
</dbReference>
<reference evidence="3 4" key="1">
    <citation type="submission" date="2019-10" db="EMBL/GenBank/DDBJ databases">
        <authorList>
            <person name="Nie G."/>
            <person name="Ming H."/>
            <person name="Yi B."/>
        </authorList>
    </citation>
    <scope>NUCLEOTIDE SEQUENCE [LARGE SCALE GENOMIC DNA]</scope>
    <source>
        <strain evidence="3 4">CFH 90414</strain>
    </source>
</reference>
<sequence>MGPRMSGDGSDATGATDASGPTPPPAPRSVRRSLASIVLGFELIVVFLAALVLWGLAVDGETPFDLPRWAILVAGGICIVLMVATIGLLRFPWAYGLGWAVQALILLSGLLNPAMFFVGALFGGIWAYAMITGARIDRDKAAFDAAGKETP</sequence>
<evidence type="ECO:0000313" key="4">
    <source>
        <dbReference type="Proteomes" id="UP000431080"/>
    </source>
</evidence>
<dbReference type="Pfam" id="PF14017">
    <property type="entry name" value="DUF4233"/>
    <property type="match status" value="1"/>
</dbReference>
<feature type="transmembrane region" description="Helical" evidence="2">
    <location>
        <begin position="34"/>
        <end position="57"/>
    </location>
</feature>
<dbReference type="EMBL" id="WJIF01000001">
    <property type="protein sequence ID" value="MRG58480.1"/>
    <property type="molecule type" value="Genomic_DNA"/>
</dbReference>
<gene>
    <name evidence="3" type="ORF">GE115_01115</name>
</gene>
<name>A0A6I2F6I7_9MICO</name>
<keyword evidence="4" id="KW-1185">Reference proteome</keyword>
<proteinExistence type="predicted"/>
<feature type="transmembrane region" description="Helical" evidence="2">
    <location>
        <begin position="103"/>
        <end position="129"/>
    </location>
</feature>
<evidence type="ECO:0000256" key="1">
    <source>
        <dbReference type="SAM" id="MobiDB-lite"/>
    </source>
</evidence>
<organism evidence="3 4">
    <name type="scientific">Agromyces agglutinans</name>
    <dbReference type="NCBI Taxonomy" id="2662258"/>
    <lineage>
        <taxon>Bacteria</taxon>
        <taxon>Bacillati</taxon>
        <taxon>Actinomycetota</taxon>
        <taxon>Actinomycetes</taxon>
        <taxon>Micrococcales</taxon>
        <taxon>Microbacteriaceae</taxon>
        <taxon>Agromyces</taxon>
    </lineage>
</organism>
<comment type="caution">
    <text evidence="3">The sequence shown here is derived from an EMBL/GenBank/DDBJ whole genome shotgun (WGS) entry which is preliminary data.</text>
</comment>
<accession>A0A6I2F6I7</accession>
<feature type="region of interest" description="Disordered" evidence="1">
    <location>
        <begin position="1"/>
        <end position="27"/>
    </location>
</feature>